<dbReference type="Proteomes" id="UP000013015">
    <property type="component" value="Unassembled WGS sequence"/>
</dbReference>
<dbReference type="STRING" id="888050.HMPREF9004_0278"/>
<keyword evidence="6" id="KW-1185">Reference proteome</keyword>
<keyword evidence="1" id="KW-0547">Nucleotide-binding</keyword>
<dbReference type="GO" id="GO:0005829">
    <property type="term" value="C:cytosol"/>
    <property type="evidence" value="ECO:0007669"/>
    <property type="project" value="TreeGrafter"/>
</dbReference>
<dbReference type="GO" id="GO:0016887">
    <property type="term" value="F:ATP hydrolysis activity"/>
    <property type="evidence" value="ECO:0007669"/>
    <property type="project" value="TreeGrafter"/>
</dbReference>
<gene>
    <name evidence="5" type="ORF">HMPREF9004_0278</name>
</gene>
<evidence type="ECO:0000256" key="2">
    <source>
        <dbReference type="ARBA" id="ARBA00022840"/>
    </source>
</evidence>
<evidence type="ECO:0000259" key="4">
    <source>
        <dbReference type="Pfam" id="PF01656"/>
    </source>
</evidence>
<dbReference type="AlphaFoldDB" id="N6XCI2"/>
<organism evidence="5 6">
    <name type="scientific">Schaalia cardiffensis F0333</name>
    <dbReference type="NCBI Taxonomy" id="888050"/>
    <lineage>
        <taxon>Bacteria</taxon>
        <taxon>Bacillati</taxon>
        <taxon>Actinomycetota</taxon>
        <taxon>Actinomycetes</taxon>
        <taxon>Actinomycetales</taxon>
        <taxon>Actinomycetaceae</taxon>
        <taxon>Schaalia</taxon>
    </lineage>
</organism>
<dbReference type="PATRIC" id="fig|888050.3.peg.272"/>
<name>N6XCI2_9ACTO</name>
<feature type="compositionally biased region" description="Basic and acidic residues" evidence="3">
    <location>
        <begin position="486"/>
        <end position="501"/>
    </location>
</feature>
<accession>N6XCI2</accession>
<dbReference type="PANTHER" id="PTHR43384">
    <property type="entry name" value="SEPTUM SITE-DETERMINING PROTEIN MIND HOMOLOG, CHLOROPLASTIC-RELATED"/>
    <property type="match status" value="1"/>
</dbReference>
<protein>
    <recommendedName>
        <fullName evidence="4">CobQ/CobB/MinD/ParA nucleotide binding domain-containing protein</fullName>
    </recommendedName>
</protein>
<dbReference type="InterPro" id="IPR050625">
    <property type="entry name" value="ParA/MinD_ATPase"/>
</dbReference>
<evidence type="ECO:0000313" key="5">
    <source>
        <dbReference type="EMBL" id="ENO18943.1"/>
    </source>
</evidence>
<dbReference type="HOGENOM" id="CLU_019561_0_1_11"/>
<sequence>MSARQGVVVLVNPEEEGEIVRAIDQTSGLKVVRRCADLAEARAAIRAKVAALVVLDMSDPDLDAITIDELHRFGAGVILVADPEDTAPARSLGADGLCARGLPSMVVDSLLALLRSEDAEEGVSALPLPPPPPDSESQGDELHLLEQALLNHEAGRFSQAQDRGGKKGHVIAVWGTSGAPGRSTIALGLAHALAKKGEVLIIDADTKDPSIAHMSGVPVDASGLAALARRVVRGGLDARAVRESVVKCAPGLFLLTGLASPHRWREAGPAAIVEIIETARCEFEWILVDVPAISPDTMCEEVSHQGSQDDSAAAVLANADEIVCVARADVIGVNRLSFAVEWLADQLPEQHARIVVNRVAPCALGSRPHNALDAALSGIVPGARVHIVPEDEAVATGLLEGRSVVVNTPKSPAAKAIEALAEQIAPSKPSSKPKPPQDSLVGSYPSGRRIEARGRGGSAEEASIPGRRGTQGIMPEAEGSGWSTPGERDAQSDAVPREAESMNRPSRPWRGFLSRRKGPNVEH</sequence>
<feature type="domain" description="CobQ/CobB/MinD/ParA nucleotide binding" evidence="4">
    <location>
        <begin position="171"/>
        <end position="403"/>
    </location>
</feature>
<dbReference type="eggNOG" id="COG0455">
    <property type="taxonomic scope" value="Bacteria"/>
</dbReference>
<dbReference type="Gene3D" id="3.40.50.300">
    <property type="entry name" value="P-loop containing nucleotide triphosphate hydrolases"/>
    <property type="match status" value="1"/>
</dbReference>
<proteinExistence type="predicted"/>
<dbReference type="Pfam" id="PF01656">
    <property type="entry name" value="CbiA"/>
    <property type="match status" value="1"/>
</dbReference>
<dbReference type="InterPro" id="IPR027417">
    <property type="entry name" value="P-loop_NTPase"/>
</dbReference>
<evidence type="ECO:0000313" key="6">
    <source>
        <dbReference type="Proteomes" id="UP000013015"/>
    </source>
</evidence>
<feature type="region of interest" description="Disordered" evidence="3">
    <location>
        <begin position="425"/>
        <end position="523"/>
    </location>
</feature>
<evidence type="ECO:0000256" key="3">
    <source>
        <dbReference type="SAM" id="MobiDB-lite"/>
    </source>
</evidence>
<evidence type="ECO:0000256" key="1">
    <source>
        <dbReference type="ARBA" id="ARBA00022741"/>
    </source>
</evidence>
<dbReference type="GO" id="GO:0009898">
    <property type="term" value="C:cytoplasmic side of plasma membrane"/>
    <property type="evidence" value="ECO:0007669"/>
    <property type="project" value="TreeGrafter"/>
</dbReference>
<dbReference type="RefSeq" id="WP_005961945.1">
    <property type="nucleotide sequence ID" value="NZ_CP040505.1"/>
</dbReference>
<dbReference type="InterPro" id="IPR002586">
    <property type="entry name" value="CobQ/CobB/MinD/ParA_Nub-bd_dom"/>
</dbReference>
<reference evidence="5 6" key="1">
    <citation type="submission" date="2013-03" db="EMBL/GenBank/DDBJ databases">
        <title>Reference genome for the Human Microbiome Project.</title>
        <authorList>
            <person name="Aqrawi P."/>
            <person name="Ayvaz T."/>
            <person name="Bess C."/>
            <person name="Blankenburg K."/>
            <person name="Coyle M."/>
            <person name="Deng J."/>
            <person name="Forbes L."/>
            <person name="Fowler G."/>
            <person name="Francisco L."/>
            <person name="Fu Q."/>
            <person name="Gibbs R."/>
            <person name="Gross S."/>
            <person name="Gubbala S."/>
            <person name="Hale W."/>
            <person name="Hemphill L."/>
            <person name="Highlander S."/>
            <person name="Hirani K."/>
            <person name="Jackson L."/>
            <person name="Jakkamsetti A."/>
            <person name="Javaid M."/>
            <person name="Jayaseelan J.C."/>
            <person name="Jiang H."/>
            <person name="Joshi V."/>
            <person name="Korchina V."/>
            <person name="Kovar C."/>
            <person name="Lara F."/>
            <person name="Lee S."/>
            <person name="Liu Y."/>
            <person name="Mata R."/>
            <person name="Mathew T."/>
            <person name="Munidasa M."/>
            <person name="Muzny D."/>
            <person name="Nazareth L."/>
            <person name="Ngo R."/>
            <person name="Nguyen L."/>
            <person name="Nguyen N."/>
            <person name="Okwuonu G."/>
            <person name="Ongeri F."/>
            <person name="Palculict T."/>
            <person name="Patil S."/>
            <person name="Petrosino J."/>
            <person name="Pham C."/>
            <person name="Pham P."/>
            <person name="Pu L.-L."/>
            <person name="Qin X."/>
            <person name="Qu J."/>
            <person name="Reid J."/>
            <person name="Ross M."/>
            <person name="Ruth R."/>
            <person name="Saada N."/>
            <person name="San Lucas F."/>
            <person name="Santibanez J."/>
            <person name="Shang Y."/>
            <person name="Simmons D."/>
            <person name="Song X.-Z."/>
            <person name="Tang L.-Y."/>
            <person name="Thornton R."/>
            <person name="Warren J."/>
            <person name="Weissenberger G."/>
            <person name="Wilczek-Boney K."/>
            <person name="Worley K."/>
            <person name="Youmans B."/>
            <person name="Zhang J."/>
            <person name="Zhang L."/>
            <person name="Zhao Z."/>
            <person name="Zhou C."/>
            <person name="Zhu D."/>
            <person name="Zhu Y."/>
        </authorList>
    </citation>
    <scope>NUCLEOTIDE SEQUENCE [LARGE SCALE GENOMIC DNA]</scope>
    <source>
        <strain evidence="5 6">F0333</strain>
    </source>
</reference>
<dbReference type="SUPFAM" id="SSF52540">
    <property type="entry name" value="P-loop containing nucleoside triphosphate hydrolases"/>
    <property type="match status" value="1"/>
</dbReference>
<comment type="caution">
    <text evidence="5">The sequence shown here is derived from an EMBL/GenBank/DDBJ whole genome shotgun (WGS) entry which is preliminary data.</text>
</comment>
<keyword evidence="2" id="KW-0067">ATP-binding</keyword>
<dbReference type="GO" id="GO:0005524">
    <property type="term" value="F:ATP binding"/>
    <property type="evidence" value="ECO:0007669"/>
    <property type="project" value="UniProtKB-KW"/>
</dbReference>
<dbReference type="PANTHER" id="PTHR43384:SF6">
    <property type="entry name" value="SEPTUM SITE-DETERMINING PROTEIN MIND HOMOLOG, CHLOROPLASTIC"/>
    <property type="match status" value="1"/>
</dbReference>
<dbReference type="EMBL" id="AQHZ01000005">
    <property type="protein sequence ID" value="ENO18943.1"/>
    <property type="molecule type" value="Genomic_DNA"/>
</dbReference>
<feature type="compositionally biased region" description="Basic residues" evidence="3">
    <location>
        <begin position="513"/>
        <end position="523"/>
    </location>
</feature>
<dbReference type="GO" id="GO:0051782">
    <property type="term" value="P:negative regulation of cell division"/>
    <property type="evidence" value="ECO:0007669"/>
    <property type="project" value="TreeGrafter"/>
</dbReference>
<dbReference type="OrthoDB" id="3217709at2"/>